<proteinExistence type="predicted"/>
<name>A0A1V9RDT1_9LACO</name>
<dbReference type="AlphaFoldDB" id="A0A1V9RDT1"/>
<dbReference type="EMBL" id="NBEF01000014">
    <property type="protein sequence ID" value="OQQ91320.1"/>
    <property type="molecule type" value="Genomic_DNA"/>
</dbReference>
<reference evidence="2 3" key="1">
    <citation type="submission" date="2017-03" db="EMBL/GenBank/DDBJ databases">
        <title>Phylogenomics and comparative genomics of Lactobacillus salivarius, a mammalian gut commensal.</title>
        <authorList>
            <person name="Harris H.M."/>
        </authorList>
    </citation>
    <scope>NUCLEOTIDE SEQUENCE [LARGE SCALE GENOMIC DNA]</scope>
    <source>
        <strain evidence="2 3">JCM 1047</strain>
    </source>
</reference>
<evidence type="ECO:0000313" key="2">
    <source>
        <dbReference type="EMBL" id="OQQ91320.1"/>
    </source>
</evidence>
<comment type="caution">
    <text evidence="2">The sequence shown here is derived from an EMBL/GenBank/DDBJ whole genome shotgun (WGS) entry which is preliminary data.</text>
</comment>
<accession>A0A1V9RDT1</accession>
<gene>
    <name evidence="2" type="ORF">B6U56_02610</name>
</gene>
<sequence>MMSFFNSLNSFFRKNKDSNYLPDYFFNIPDDVLKFMYFKNGPKKNIDNHTDEPSAIDIKLPISEDFHNLEKIPYYPSYESLQPNQRFYFLSWLAKRNCPEDVGYAFLYLYSLERRLYDGEHIKETLLEINSLQKIINNDSFIHYSSISIIYAISRYNLYSFFDTLDTSMFPNFFVLTKKIVYDGKLTASEIIDFSHILGYKEKRYINNYYDIFKNELLQILEEKYHTPEFIFSGTNDKVPSMNLILSNFSLPDRNVYFPDIANSSIGTELCSLLYMAHDKTKKSLRKNNSYKHINKTVKKEINVRTGYPIATQKSINSTKQALIDSAKNNTFDKNEALAIARSSVNENGALTMVSSYRYFLYDEVFLKGELAYKYGDWDEAEKLWLTILEISPTQVCEKLSIMYRKQKRYSDEVYILQNGINLWKNSIFNVYNGSTEDLEVRLKKASALYTKHKASDKSTGIDIPNASYDHQFVSELVDLARLHNKR</sequence>
<dbReference type="Pfam" id="PF13208">
    <property type="entry name" value="TerB_N"/>
    <property type="match status" value="1"/>
</dbReference>
<dbReference type="InterPro" id="IPR025266">
    <property type="entry name" value="TerB_N"/>
</dbReference>
<feature type="domain" description="TerB N-terminal" evidence="1">
    <location>
        <begin position="46"/>
        <end position="116"/>
    </location>
</feature>
<evidence type="ECO:0000259" key="1">
    <source>
        <dbReference type="Pfam" id="PF13208"/>
    </source>
</evidence>
<dbReference type="Proteomes" id="UP000192575">
    <property type="component" value="Unassembled WGS sequence"/>
</dbReference>
<organism evidence="2 3">
    <name type="scientific">Ligilactobacillus salivarius</name>
    <dbReference type="NCBI Taxonomy" id="1624"/>
    <lineage>
        <taxon>Bacteria</taxon>
        <taxon>Bacillati</taxon>
        <taxon>Bacillota</taxon>
        <taxon>Bacilli</taxon>
        <taxon>Lactobacillales</taxon>
        <taxon>Lactobacillaceae</taxon>
        <taxon>Ligilactobacillus</taxon>
    </lineage>
</organism>
<protein>
    <recommendedName>
        <fullName evidence="1">TerB N-terminal domain-containing protein</fullName>
    </recommendedName>
</protein>
<evidence type="ECO:0000313" key="3">
    <source>
        <dbReference type="Proteomes" id="UP000192575"/>
    </source>
</evidence>